<evidence type="ECO:0000256" key="9">
    <source>
        <dbReference type="ARBA" id="ARBA00023160"/>
    </source>
</evidence>
<keyword evidence="9 10" id="KW-0275">Fatty acid biosynthesis</keyword>
<comment type="subcellular location">
    <subcellularLocation>
        <location evidence="1">Membrane</location>
        <topology evidence="1">Multi-pass membrane protein</topology>
    </subcellularLocation>
</comment>
<dbReference type="EMBL" id="GBRD01004183">
    <property type="protein sequence ID" value="JAG61638.1"/>
    <property type="molecule type" value="Transcribed_RNA"/>
</dbReference>
<feature type="transmembrane region" description="Helical" evidence="10">
    <location>
        <begin position="206"/>
        <end position="228"/>
    </location>
</feature>
<dbReference type="InterPro" id="IPR002076">
    <property type="entry name" value="ELO_fam"/>
</dbReference>
<proteinExistence type="inferred from homology"/>
<feature type="transmembrane region" description="Helical" evidence="10">
    <location>
        <begin position="117"/>
        <end position="136"/>
    </location>
</feature>
<dbReference type="PANTHER" id="PTHR11157:SF69">
    <property type="entry name" value="ELONGATION OF VERY LONG CHAIN FATTY ACIDS PROTEIN 7"/>
    <property type="match status" value="1"/>
</dbReference>
<reference evidence="12" key="3">
    <citation type="submission" date="2014-09" db="EMBL/GenBank/DDBJ databases">
        <authorList>
            <person name="Magalhaes I.L.F."/>
            <person name="Oliveira U."/>
            <person name="Santos F.R."/>
            <person name="Vidigal T.H.D.A."/>
            <person name="Brescovit A.D."/>
            <person name="Santos A.J."/>
        </authorList>
    </citation>
    <scope>NUCLEOTIDE SEQUENCE</scope>
</reference>
<dbReference type="EMBL" id="GBHO01028426">
    <property type="protein sequence ID" value="JAG15178.1"/>
    <property type="molecule type" value="Transcribed_RNA"/>
</dbReference>
<keyword evidence="7 10" id="KW-0443">Lipid metabolism</keyword>
<dbReference type="GO" id="GO:0042761">
    <property type="term" value="P:very long-chain fatty acid biosynthetic process"/>
    <property type="evidence" value="ECO:0007669"/>
    <property type="project" value="TreeGrafter"/>
</dbReference>
<name>A0A0A9X8R0_LYGHE</name>
<gene>
    <name evidence="11" type="ORF">CM83_25729</name>
</gene>
<dbReference type="GO" id="GO:0019367">
    <property type="term" value="P:fatty acid elongation, saturated fatty acid"/>
    <property type="evidence" value="ECO:0007669"/>
    <property type="project" value="TreeGrafter"/>
</dbReference>
<keyword evidence="4 10" id="KW-0812">Transmembrane</keyword>
<feature type="transmembrane region" description="Helical" evidence="10">
    <location>
        <begin position="171"/>
        <end position="194"/>
    </location>
</feature>
<dbReference type="GO" id="GO:0034625">
    <property type="term" value="P:fatty acid elongation, monounsaturated fatty acid"/>
    <property type="evidence" value="ECO:0007669"/>
    <property type="project" value="TreeGrafter"/>
</dbReference>
<evidence type="ECO:0000256" key="6">
    <source>
        <dbReference type="ARBA" id="ARBA00022989"/>
    </source>
</evidence>
<keyword evidence="6 10" id="KW-1133">Transmembrane helix</keyword>
<dbReference type="PANTHER" id="PTHR11157">
    <property type="entry name" value="FATTY ACID ACYL TRANSFERASE-RELATED"/>
    <property type="match status" value="1"/>
</dbReference>
<reference evidence="11" key="2">
    <citation type="submission" date="2014-07" db="EMBL/GenBank/DDBJ databases">
        <authorList>
            <person name="Hull J."/>
        </authorList>
    </citation>
    <scope>NUCLEOTIDE SEQUENCE</scope>
</reference>
<keyword evidence="5 10" id="KW-0276">Fatty acid metabolism</keyword>
<dbReference type="GO" id="GO:0009922">
    <property type="term" value="F:fatty acid elongase activity"/>
    <property type="evidence" value="ECO:0007669"/>
    <property type="project" value="UniProtKB-EC"/>
</dbReference>
<feature type="transmembrane region" description="Helical" evidence="10">
    <location>
        <begin position="234"/>
        <end position="252"/>
    </location>
</feature>
<keyword evidence="3 10" id="KW-0808">Transferase</keyword>
<feature type="transmembrane region" description="Helical" evidence="10">
    <location>
        <begin position="148"/>
        <end position="165"/>
    </location>
</feature>
<evidence type="ECO:0000256" key="3">
    <source>
        <dbReference type="ARBA" id="ARBA00022679"/>
    </source>
</evidence>
<dbReference type="GO" id="GO:0034626">
    <property type="term" value="P:fatty acid elongation, polyunsaturated fatty acid"/>
    <property type="evidence" value="ECO:0007669"/>
    <property type="project" value="TreeGrafter"/>
</dbReference>
<comment type="similarity">
    <text evidence="10">Belongs to the ELO family.</text>
</comment>
<evidence type="ECO:0000256" key="5">
    <source>
        <dbReference type="ARBA" id="ARBA00022832"/>
    </source>
</evidence>
<accession>A0A0A9X8R0</accession>
<keyword evidence="2 10" id="KW-0444">Lipid biosynthesis</keyword>
<evidence type="ECO:0000256" key="4">
    <source>
        <dbReference type="ARBA" id="ARBA00022692"/>
    </source>
</evidence>
<dbReference type="GO" id="GO:0005789">
    <property type="term" value="C:endoplasmic reticulum membrane"/>
    <property type="evidence" value="ECO:0007669"/>
    <property type="project" value="TreeGrafter"/>
</dbReference>
<reference evidence="11" key="1">
    <citation type="journal article" date="2014" name="PLoS ONE">
        <title>Transcriptome-Based Identification of ABC Transporters in the Western Tarnished Plant Bug Lygus hesperus.</title>
        <authorList>
            <person name="Hull J.J."/>
            <person name="Chaney K."/>
            <person name="Geib S.M."/>
            <person name="Fabrick J.A."/>
            <person name="Brent C.S."/>
            <person name="Walsh D."/>
            <person name="Lavine L.C."/>
        </authorList>
    </citation>
    <scope>NUCLEOTIDE SEQUENCE</scope>
</reference>
<sequence>MVFGLIRSAIHHHNQLMDTYGDPRVKDWLLMGSPLPTIFLSLAYVFIVKYLGPKLMENRKPFQLRKAIIVYNACMVAFSSWIVYEGVTWGWAAGVSFRCEPCDFSNSPRALRVASCAWWYFFSKLVEFIDTFFFVLRKKNNQISTLHVTHHAIMPIGVWFGASLYPGGQAVFFGILNSFVHVIMYSYYLLAALGPEFKKYLWWKKYLTIIQLVQFVLIFFHTMQLFFIDCAVPILFGYLISGYAALFIALFSRF</sequence>
<dbReference type="EC" id="2.3.1.199" evidence="10"/>
<organism evidence="11">
    <name type="scientific">Lygus hesperus</name>
    <name type="common">Western plant bug</name>
    <dbReference type="NCBI Taxonomy" id="30085"/>
    <lineage>
        <taxon>Eukaryota</taxon>
        <taxon>Metazoa</taxon>
        <taxon>Ecdysozoa</taxon>
        <taxon>Arthropoda</taxon>
        <taxon>Hexapoda</taxon>
        <taxon>Insecta</taxon>
        <taxon>Pterygota</taxon>
        <taxon>Neoptera</taxon>
        <taxon>Paraneoptera</taxon>
        <taxon>Hemiptera</taxon>
        <taxon>Heteroptera</taxon>
        <taxon>Panheteroptera</taxon>
        <taxon>Cimicomorpha</taxon>
        <taxon>Miridae</taxon>
        <taxon>Mirini</taxon>
        <taxon>Lygus</taxon>
    </lineage>
</organism>
<evidence type="ECO:0000256" key="7">
    <source>
        <dbReference type="ARBA" id="ARBA00023098"/>
    </source>
</evidence>
<keyword evidence="8 10" id="KW-0472">Membrane</keyword>
<evidence type="ECO:0000313" key="11">
    <source>
        <dbReference type="EMBL" id="JAG15178.1"/>
    </source>
</evidence>
<evidence type="ECO:0000256" key="2">
    <source>
        <dbReference type="ARBA" id="ARBA00022516"/>
    </source>
</evidence>
<evidence type="ECO:0000256" key="8">
    <source>
        <dbReference type="ARBA" id="ARBA00023136"/>
    </source>
</evidence>
<feature type="transmembrane region" description="Helical" evidence="10">
    <location>
        <begin position="28"/>
        <end position="47"/>
    </location>
</feature>
<protein>
    <recommendedName>
        <fullName evidence="10">Elongation of very long chain fatty acids protein</fullName>
        <ecNumber evidence="10">2.3.1.199</ecNumber>
    </recommendedName>
    <alternativeName>
        <fullName evidence="10">Very-long-chain 3-oxoacyl-CoA synthase</fullName>
    </alternativeName>
</protein>
<dbReference type="AlphaFoldDB" id="A0A0A9X8R0"/>
<feature type="transmembrane region" description="Helical" evidence="10">
    <location>
        <begin position="68"/>
        <end position="84"/>
    </location>
</feature>
<dbReference type="GO" id="GO:0030148">
    <property type="term" value="P:sphingolipid biosynthetic process"/>
    <property type="evidence" value="ECO:0007669"/>
    <property type="project" value="TreeGrafter"/>
</dbReference>
<comment type="catalytic activity">
    <reaction evidence="10">
        <text>a very-long-chain acyl-CoA + malonyl-CoA + H(+) = a very-long-chain 3-oxoacyl-CoA + CO2 + CoA</text>
        <dbReference type="Rhea" id="RHEA:32727"/>
        <dbReference type="ChEBI" id="CHEBI:15378"/>
        <dbReference type="ChEBI" id="CHEBI:16526"/>
        <dbReference type="ChEBI" id="CHEBI:57287"/>
        <dbReference type="ChEBI" id="CHEBI:57384"/>
        <dbReference type="ChEBI" id="CHEBI:90725"/>
        <dbReference type="ChEBI" id="CHEBI:90736"/>
        <dbReference type="EC" id="2.3.1.199"/>
    </reaction>
</comment>
<evidence type="ECO:0000313" key="12">
    <source>
        <dbReference type="EMBL" id="JAG61638.1"/>
    </source>
</evidence>
<dbReference type="Pfam" id="PF01151">
    <property type="entry name" value="ELO"/>
    <property type="match status" value="1"/>
</dbReference>
<evidence type="ECO:0000256" key="1">
    <source>
        <dbReference type="ARBA" id="ARBA00004141"/>
    </source>
</evidence>
<evidence type="ECO:0000256" key="10">
    <source>
        <dbReference type="RuleBase" id="RU361115"/>
    </source>
</evidence>